<evidence type="ECO:0000313" key="2">
    <source>
        <dbReference type="EMBL" id="MCV2874486.1"/>
    </source>
</evidence>
<accession>A0ABT2ZUV9</accession>
<reference evidence="2 3" key="1">
    <citation type="submission" date="2022-10" db="EMBL/GenBank/DDBJ databases">
        <title>Defluviimonas sp. nov., isolated from ocean surface sediments.</title>
        <authorList>
            <person name="He W."/>
            <person name="Wang L."/>
            <person name="Zhang D.-F."/>
        </authorList>
    </citation>
    <scope>NUCLEOTIDE SEQUENCE [LARGE SCALE GENOMIC DNA]</scope>
    <source>
        <strain evidence="2 3">WL0050</strain>
    </source>
</reference>
<keyword evidence="1" id="KW-0812">Transmembrane</keyword>
<protein>
    <recommendedName>
        <fullName evidence="4">PH (Pleckstrin Homology) domain-containing protein</fullName>
    </recommendedName>
</protein>
<comment type="caution">
    <text evidence="2">The sequence shown here is derived from an EMBL/GenBank/DDBJ whole genome shotgun (WGS) entry which is preliminary data.</text>
</comment>
<dbReference type="Proteomes" id="UP001652564">
    <property type="component" value="Unassembled WGS sequence"/>
</dbReference>
<evidence type="ECO:0000313" key="3">
    <source>
        <dbReference type="Proteomes" id="UP001652564"/>
    </source>
</evidence>
<proteinExistence type="predicted"/>
<keyword evidence="1" id="KW-0472">Membrane</keyword>
<keyword evidence="3" id="KW-1185">Reference proteome</keyword>
<organism evidence="2 3">
    <name type="scientific">Albidovulum litorale</name>
    <dbReference type="NCBI Taxonomy" id="2984134"/>
    <lineage>
        <taxon>Bacteria</taxon>
        <taxon>Pseudomonadati</taxon>
        <taxon>Pseudomonadota</taxon>
        <taxon>Alphaproteobacteria</taxon>
        <taxon>Rhodobacterales</taxon>
        <taxon>Paracoccaceae</taxon>
        <taxon>Albidovulum</taxon>
    </lineage>
</organism>
<name>A0ABT2ZUV9_9RHOB</name>
<gene>
    <name evidence="2" type="ORF">OEZ71_19480</name>
</gene>
<dbReference type="EMBL" id="JAOWKZ010000005">
    <property type="protein sequence ID" value="MCV2874486.1"/>
    <property type="molecule type" value="Genomic_DNA"/>
</dbReference>
<evidence type="ECO:0008006" key="4">
    <source>
        <dbReference type="Google" id="ProtNLM"/>
    </source>
</evidence>
<feature type="transmembrane region" description="Helical" evidence="1">
    <location>
        <begin position="45"/>
        <end position="66"/>
    </location>
</feature>
<sequence length="162" mass="17307">MEERQPEVLASITPSGPRRFFATGVMATLGVLLELLAFLRPPESAGLQIMLVVFGLIALAGCVRMFRATGRGLVLTDEALMDTDGTLVARLDQIESVERGIFAFKPSNGFVLRLKSAQPRVWAPGLWWRLGRRVGVGGVISGSEGRAMADLIAARRGAAGAS</sequence>
<evidence type="ECO:0000256" key="1">
    <source>
        <dbReference type="SAM" id="Phobius"/>
    </source>
</evidence>
<feature type="transmembrane region" description="Helical" evidence="1">
    <location>
        <begin position="20"/>
        <end position="39"/>
    </location>
</feature>
<keyword evidence="1" id="KW-1133">Transmembrane helix</keyword>